<accession>A0A9Q3H451</accession>
<feature type="compositionally biased region" description="Polar residues" evidence="3">
    <location>
        <begin position="164"/>
        <end position="179"/>
    </location>
</feature>
<feature type="compositionally biased region" description="Basic and acidic residues" evidence="3">
    <location>
        <begin position="13"/>
        <end position="25"/>
    </location>
</feature>
<feature type="region of interest" description="Disordered" evidence="3">
    <location>
        <begin position="1044"/>
        <end position="1068"/>
    </location>
</feature>
<feature type="region of interest" description="Disordered" evidence="3">
    <location>
        <begin position="1"/>
        <end position="25"/>
    </location>
</feature>
<dbReference type="PANTHER" id="PTHR46459">
    <property type="entry name" value="E1A-BINDING PROTEIN P400-RELATED"/>
    <property type="match status" value="1"/>
</dbReference>
<dbReference type="EMBL" id="AVOT02010969">
    <property type="protein sequence ID" value="MBW0491228.1"/>
    <property type="molecule type" value="Genomic_DNA"/>
</dbReference>
<feature type="compositionally biased region" description="Low complexity" evidence="3">
    <location>
        <begin position="1015"/>
        <end position="1032"/>
    </location>
</feature>
<feature type="domain" description="HSA" evidence="4">
    <location>
        <begin position="378"/>
        <end position="452"/>
    </location>
</feature>
<dbReference type="Pfam" id="PF07529">
    <property type="entry name" value="HSA"/>
    <property type="match status" value="1"/>
</dbReference>
<feature type="region of interest" description="Disordered" evidence="3">
    <location>
        <begin position="152"/>
        <end position="218"/>
    </location>
</feature>
<sequence length="1184" mass="129950">MRSDQSATSSSSQRRDRALPEREEQITAGENVYRQLLSDLFWAIEGIRQVGVLGSGLQPPGPISAELETRLQDFIRKFTTSGHSPDELDLRIPSSDDISDLQVKLPERVAANAAQEKLSNKAAHAEMEVEAFIKSEELSTLAGDVAQQPVSAPTACNPLKTAHNRSQPGSPAQSTQQQALAGCPRGSPPKTPNVSLPSARAPRHNSHHQPLPSTTTNLNDSNVLAISFEKSSKTRGYPLSSDCTAKLGGPSRFISPDYASSLPPLPVHIIASRLLAAQGVTGTTSKQNRRQAIRSGLWIGSGGSEITKLAIKSQHIGLKSALKRNDIPRDKPKNERSRLYNVLTTADWKTMLDELQMTRMLEVLDHLKADKAWAYSQLKKPRIPPIQKSHWDHLLDEMSWLQVDFRQERRWKIVTAHRLAQHVVAWHHADTSGKQRLQVKLQYKQRPETSLGGESSNLNCVLTSQASVPASSVARLNILNQPTPDLVSSDHLSPCISTKGSPESSLSIPPHKTPIESSTASTADKSVLAGPDPNLVSSHESRKTLHHLRRSRIPIFDMAPHETMIEIGKLSLDNLFTNPINYHVERVKLHRLFGDLPLFGDLESRSDKRVDEASPHHGRISRIAPYLESKPLLVSTIQPARNCVGNQWKNLGPLSTDDMREHTDLKSDFPPHHPTNLFLSRKSKEVKETNLPHRLSSPPPSERSKELLWTAVDEELLRQICMAYDCNWKITADVFNATSGKLMTEQLTPRDCYDCWTRLNTFPSDCNDTNSSAGHAKSTPDLSSSAVASVVDRNANTDVDIVVSTSNEVLPIRELKRSPEPMQIFPNKRAARDVALQEITQKVKDKRTSEIRKPSVPPGQPRQVILNAHETHAQAIRPYMTPLEMSTLKHERDRQTQAALEMAKRQQQMQQESIFHQARAAAVAAAAQMPYRNATLKIPIPLNGNLPPRTAPQSALVAQGRHGVLPAVAVHRNTSQIPASYASSPPHHGVANRGPVSPTPHGHIPSQTNQVSIESQASSAVPVSSQGSVPAQFSNIPQGFSVSNSTSTLQSPAGSSTSNNQPIIAPPLNLNGLHSPAISHPLTPIQVARYLQQQQRSPEHQLQHQHQQILLHQQMQQHFSQSHSSPPFSHQSIAQVFGQPATQPPHQTSSIPCGQPQPPSGAVNANSSTPSLAISSSPLSQPPT</sequence>
<feature type="compositionally biased region" description="Polar residues" evidence="3">
    <location>
        <begin position="515"/>
        <end position="524"/>
    </location>
</feature>
<feature type="compositionally biased region" description="Low complexity" evidence="3">
    <location>
        <begin position="1167"/>
        <end position="1184"/>
    </location>
</feature>
<evidence type="ECO:0000259" key="4">
    <source>
        <dbReference type="PROSITE" id="PS51204"/>
    </source>
</evidence>
<dbReference type="SMART" id="SM00573">
    <property type="entry name" value="HSA"/>
    <property type="match status" value="1"/>
</dbReference>
<evidence type="ECO:0000313" key="5">
    <source>
        <dbReference type="EMBL" id="MBW0491228.1"/>
    </source>
</evidence>
<dbReference type="GO" id="GO:0035267">
    <property type="term" value="C:NuA4 histone acetyltransferase complex"/>
    <property type="evidence" value="ECO:0007669"/>
    <property type="project" value="TreeGrafter"/>
</dbReference>
<keyword evidence="2" id="KW-0539">Nucleus</keyword>
<dbReference type="GO" id="GO:0006281">
    <property type="term" value="P:DNA repair"/>
    <property type="evidence" value="ECO:0007669"/>
    <property type="project" value="TreeGrafter"/>
</dbReference>
<feature type="compositionally biased region" description="Polar residues" evidence="3">
    <location>
        <begin position="495"/>
        <end position="507"/>
    </location>
</feature>
<dbReference type="PANTHER" id="PTHR46459:SF1">
    <property type="entry name" value="E1A-BINDING PROTEIN P400"/>
    <property type="match status" value="1"/>
</dbReference>
<dbReference type="GO" id="GO:0003682">
    <property type="term" value="F:chromatin binding"/>
    <property type="evidence" value="ECO:0007669"/>
    <property type="project" value="TreeGrafter"/>
</dbReference>
<keyword evidence="6" id="KW-1185">Reference proteome</keyword>
<dbReference type="Proteomes" id="UP000765509">
    <property type="component" value="Unassembled WGS sequence"/>
</dbReference>
<proteinExistence type="predicted"/>
<dbReference type="InterPro" id="IPR014012">
    <property type="entry name" value="HSA_dom"/>
</dbReference>
<dbReference type="PROSITE" id="PS51204">
    <property type="entry name" value="HSA"/>
    <property type="match status" value="1"/>
</dbReference>
<name>A0A9Q3H451_9BASI</name>
<protein>
    <recommendedName>
        <fullName evidence="4">HSA domain-containing protein</fullName>
    </recommendedName>
</protein>
<feature type="region of interest" description="Disordered" evidence="3">
    <location>
        <begin position="978"/>
        <end position="1032"/>
    </location>
</feature>
<feature type="compositionally biased region" description="Polar residues" evidence="3">
    <location>
        <begin position="1044"/>
        <end position="1062"/>
    </location>
</feature>
<evidence type="ECO:0000256" key="3">
    <source>
        <dbReference type="SAM" id="MobiDB-lite"/>
    </source>
</evidence>
<dbReference type="AlphaFoldDB" id="A0A9Q3H451"/>
<feature type="region of interest" description="Disordered" evidence="3">
    <location>
        <begin position="489"/>
        <end position="543"/>
    </location>
</feature>
<comment type="subcellular location">
    <subcellularLocation>
        <location evidence="1">Nucleus</location>
    </subcellularLocation>
</comment>
<dbReference type="GO" id="GO:0005634">
    <property type="term" value="C:nucleus"/>
    <property type="evidence" value="ECO:0007669"/>
    <property type="project" value="UniProtKB-SubCell"/>
</dbReference>
<organism evidence="5 6">
    <name type="scientific">Austropuccinia psidii MF-1</name>
    <dbReference type="NCBI Taxonomy" id="1389203"/>
    <lineage>
        <taxon>Eukaryota</taxon>
        <taxon>Fungi</taxon>
        <taxon>Dikarya</taxon>
        <taxon>Basidiomycota</taxon>
        <taxon>Pucciniomycotina</taxon>
        <taxon>Pucciniomycetes</taxon>
        <taxon>Pucciniales</taxon>
        <taxon>Sphaerophragmiaceae</taxon>
        <taxon>Austropuccinia</taxon>
    </lineage>
</organism>
<dbReference type="OrthoDB" id="5364245at2759"/>
<evidence type="ECO:0000256" key="2">
    <source>
        <dbReference type="ARBA" id="ARBA00023242"/>
    </source>
</evidence>
<gene>
    <name evidence="5" type="ORF">O181_030943</name>
</gene>
<evidence type="ECO:0000256" key="1">
    <source>
        <dbReference type="ARBA" id="ARBA00004123"/>
    </source>
</evidence>
<reference evidence="5" key="1">
    <citation type="submission" date="2021-03" db="EMBL/GenBank/DDBJ databases">
        <title>Draft genome sequence of rust myrtle Austropuccinia psidii MF-1, a brazilian biotype.</title>
        <authorList>
            <person name="Quecine M.C."/>
            <person name="Pachon D.M.R."/>
            <person name="Bonatelli M.L."/>
            <person name="Correr F.H."/>
            <person name="Franceschini L.M."/>
            <person name="Leite T.F."/>
            <person name="Margarido G.R.A."/>
            <person name="Almeida C.A."/>
            <person name="Ferrarezi J.A."/>
            <person name="Labate C.A."/>
        </authorList>
    </citation>
    <scope>NUCLEOTIDE SEQUENCE</scope>
    <source>
        <strain evidence="5">MF-1</strain>
    </source>
</reference>
<feature type="compositionally biased region" description="Low complexity" evidence="3">
    <location>
        <begin position="1"/>
        <end position="12"/>
    </location>
</feature>
<feature type="compositionally biased region" description="Polar residues" evidence="3">
    <location>
        <begin position="1005"/>
        <end position="1014"/>
    </location>
</feature>
<feature type="compositionally biased region" description="Polar residues" evidence="3">
    <location>
        <begin position="1140"/>
        <end position="1152"/>
    </location>
</feature>
<evidence type="ECO:0000313" key="6">
    <source>
        <dbReference type="Proteomes" id="UP000765509"/>
    </source>
</evidence>
<feature type="region of interest" description="Disordered" evidence="3">
    <location>
        <begin position="1139"/>
        <end position="1184"/>
    </location>
</feature>
<comment type="caution">
    <text evidence="5">The sequence shown here is derived from an EMBL/GenBank/DDBJ whole genome shotgun (WGS) entry which is preliminary data.</text>
</comment>